<organism evidence="1 2">
    <name type="scientific">Perca flavescens</name>
    <name type="common">American yellow perch</name>
    <name type="synonym">Morone flavescens</name>
    <dbReference type="NCBI Taxonomy" id="8167"/>
    <lineage>
        <taxon>Eukaryota</taxon>
        <taxon>Metazoa</taxon>
        <taxon>Chordata</taxon>
        <taxon>Craniata</taxon>
        <taxon>Vertebrata</taxon>
        <taxon>Euteleostomi</taxon>
        <taxon>Actinopterygii</taxon>
        <taxon>Neopterygii</taxon>
        <taxon>Teleostei</taxon>
        <taxon>Neoteleostei</taxon>
        <taxon>Acanthomorphata</taxon>
        <taxon>Eupercaria</taxon>
        <taxon>Perciformes</taxon>
        <taxon>Percoidei</taxon>
        <taxon>Percidae</taxon>
        <taxon>Percinae</taxon>
        <taxon>Perca</taxon>
    </lineage>
</organism>
<accession>A0A484DL97</accession>
<proteinExistence type="predicted"/>
<dbReference type="Proteomes" id="UP000295070">
    <property type="component" value="Chromosome 2"/>
</dbReference>
<name>A0A484DL97_PERFV</name>
<dbReference type="EMBL" id="SCKG01000002">
    <property type="protein sequence ID" value="TDH15764.1"/>
    <property type="molecule type" value="Genomic_DNA"/>
</dbReference>
<protein>
    <submittedName>
        <fullName evidence="1">Uncharacterized protein</fullName>
    </submittedName>
</protein>
<gene>
    <name evidence="1" type="ORF">EPR50_G00012410</name>
</gene>
<keyword evidence="2" id="KW-1185">Reference proteome</keyword>
<sequence length="108" mass="11722">MRTGWQEQQPASLSKRETAAEDRAAPFVLLLGLSANHSEQVEDQWSPRQPYSEDLRLQPGSFQSSICPADGMPISITPERESLNGALDLPLCFLSATLLASPSTPGLL</sequence>
<dbReference type="AlphaFoldDB" id="A0A484DL97"/>
<evidence type="ECO:0000313" key="2">
    <source>
        <dbReference type="Proteomes" id="UP000295070"/>
    </source>
</evidence>
<reference evidence="1 2" key="1">
    <citation type="submission" date="2019-01" db="EMBL/GenBank/DDBJ databases">
        <title>A chromosome-scale genome assembly of the yellow perch, Perca flavescens.</title>
        <authorList>
            <person name="Feron R."/>
            <person name="Morvezen R."/>
            <person name="Bestin A."/>
            <person name="Haffray P."/>
            <person name="Klopp C."/>
            <person name="Zahm M."/>
            <person name="Cabau C."/>
            <person name="Roques C."/>
            <person name="Donnadieu C."/>
            <person name="Bouchez O."/>
            <person name="Christie M."/>
            <person name="Larson W."/>
            <person name="Guiguen Y."/>
        </authorList>
    </citation>
    <scope>NUCLEOTIDE SEQUENCE [LARGE SCALE GENOMIC DNA]</scope>
    <source>
        <strain evidence="1">YP-PL-M2</strain>
        <tissue evidence="1">Blood</tissue>
    </source>
</reference>
<comment type="caution">
    <text evidence="1">The sequence shown here is derived from an EMBL/GenBank/DDBJ whole genome shotgun (WGS) entry which is preliminary data.</text>
</comment>
<evidence type="ECO:0000313" key="1">
    <source>
        <dbReference type="EMBL" id="TDH15764.1"/>
    </source>
</evidence>